<evidence type="ECO:0000256" key="3">
    <source>
        <dbReference type="ARBA" id="ARBA00022527"/>
    </source>
</evidence>
<dbReference type="PROSITE" id="PS50234">
    <property type="entry name" value="VWFA"/>
    <property type="match status" value="1"/>
</dbReference>
<keyword evidence="6" id="KW-0418">Kinase</keyword>
<feature type="region of interest" description="Disordered" evidence="7">
    <location>
        <begin position="1"/>
        <end position="64"/>
    </location>
</feature>
<keyword evidence="3" id="KW-0723">Serine/threonine-protein kinase</keyword>
<dbReference type="PROSITE" id="PS51158">
    <property type="entry name" value="ALPHA_KINASE"/>
    <property type="match status" value="1"/>
</dbReference>
<dbReference type="Gene3D" id="3.30.200.20">
    <property type="entry name" value="Phosphorylase Kinase, domain 1"/>
    <property type="match status" value="1"/>
</dbReference>
<dbReference type="PANTHER" id="PTHR47763:SF4">
    <property type="entry name" value="ALPHA-PROTEIN KINASE VWKA"/>
    <property type="match status" value="1"/>
</dbReference>
<evidence type="ECO:0000256" key="6">
    <source>
        <dbReference type="ARBA" id="ARBA00022777"/>
    </source>
</evidence>
<dbReference type="Gene3D" id="3.40.50.410">
    <property type="entry name" value="von Willebrand factor, type A domain"/>
    <property type="match status" value="1"/>
</dbReference>
<evidence type="ECO:0000313" key="11">
    <source>
        <dbReference type="Proteomes" id="UP001595075"/>
    </source>
</evidence>
<dbReference type="Gene3D" id="3.20.200.10">
    <property type="entry name" value="MHCK/EF2 kinase"/>
    <property type="match status" value="1"/>
</dbReference>
<dbReference type="CDD" id="cd00198">
    <property type="entry name" value="vWFA"/>
    <property type="match status" value="1"/>
</dbReference>
<gene>
    <name evidence="10" type="ORF">VTL71DRAFT_12896</name>
</gene>
<dbReference type="EMBL" id="JAZHXI010000005">
    <property type="protein sequence ID" value="KAL2071661.1"/>
    <property type="molecule type" value="Genomic_DNA"/>
</dbReference>
<reference evidence="10 11" key="1">
    <citation type="journal article" date="2024" name="Commun. Biol.">
        <title>Comparative genomic analysis of thermophilic fungi reveals convergent evolutionary adaptations and gene losses.</title>
        <authorList>
            <person name="Steindorff A.S."/>
            <person name="Aguilar-Pontes M.V."/>
            <person name="Robinson A.J."/>
            <person name="Andreopoulos B."/>
            <person name="LaButti K."/>
            <person name="Kuo A."/>
            <person name="Mondo S."/>
            <person name="Riley R."/>
            <person name="Otillar R."/>
            <person name="Haridas S."/>
            <person name="Lipzen A."/>
            <person name="Grimwood J."/>
            <person name="Schmutz J."/>
            <person name="Clum A."/>
            <person name="Reid I.D."/>
            <person name="Moisan M.C."/>
            <person name="Butler G."/>
            <person name="Nguyen T.T.M."/>
            <person name="Dewar K."/>
            <person name="Conant G."/>
            <person name="Drula E."/>
            <person name="Henrissat B."/>
            <person name="Hansel C."/>
            <person name="Singer S."/>
            <person name="Hutchinson M.I."/>
            <person name="de Vries R.P."/>
            <person name="Natvig D.O."/>
            <person name="Powell A.J."/>
            <person name="Tsang A."/>
            <person name="Grigoriev I.V."/>
        </authorList>
    </citation>
    <scope>NUCLEOTIDE SEQUENCE [LARGE SCALE GENOMIC DNA]</scope>
    <source>
        <strain evidence="10 11">CBS 494.80</strain>
    </source>
</reference>
<dbReference type="InterPro" id="IPR056861">
    <property type="entry name" value="HMCN1-like_VWA"/>
</dbReference>
<evidence type="ECO:0000256" key="4">
    <source>
        <dbReference type="ARBA" id="ARBA00022679"/>
    </source>
</evidence>
<evidence type="ECO:0000256" key="2">
    <source>
        <dbReference type="ARBA" id="ARBA00022525"/>
    </source>
</evidence>
<dbReference type="InterPro" id="IPR052969">
    <property type="entry name" value="Thr-specific_kinase-like"/>
</dbReference>
<keyword evidence="2" id="KW-0964">Secreted</keyword>
<dbReference type="Pfam" id="PF25106">
    <property type="entry name" value="VWA_4"/>
    <property type="match status" value="1"/>
</dbReference>
<evidence type="ECO:0000259" key="8">
    <source>
        <dbReference type="PROSITE" id="PS50234"/>
    </source>
</evidence>
<dbReference type="Pfam" id="PF02816">
    <property type="entry name" value="Alpha_kinase"/>
    <property type="match status" value="1"/>
</dbReference>
<evidence type="ECO:0000313" key="10">
    <source>
        <dbReference type="EMBL" id="KAL2071661.1"/>
    </source>
</evidence>
<feature type="domain" description="Alpha-type protein kinase" evidence="9">
    <location>
        <begin position="443"/>
        <end position="658"/>
    </location>
</feature>
<dbReference type="InterPro" id="IPR011009">
    <property type="entry name" value="Kinase-like_dom_sf"/>
</dbReference>
<dbReference type="SMART" id="SM00811">
    <property type="entry name" value="Alpha_kinase"/>
    <property type="match status" value="1"/>
</dbReference>
<keyword evidence="5" id="KW-0732">Signal</keyword>
<evidence type="ECO:0000256" key="7">
    <source>
        <dbReference type="SAM" id="MobiDB-lite"/>
    </source>
</evidence>
<feature type="region of interest" description="Disordered" evidence="7">
    <location>
        <begin position="364"/>
        <end position="413"/>
    </location>
</feature>
<evidence type="ECO:0000259" key="9">
    <source>
        <dbReference type="PROSITE" id="PS51158"/>
    </source>
</evidence>
<organism evidence="10 11">
    <name type="scientific">Oculimacula yallundae</name>
    <dbReference type="NCBI Taxonomy" id="86028"/>
    <lineage>
        <taxon>Eukaryota</taxon>
        <taxon>Fungi</taxon>
        <taxon>Dikarya</taxon>
        <taxon>Ascomycota</taxon>
        <taxon>Pezizomycotina</taxon>
        <taxon>Leotiomycetes</taxon>
        <taxon>Helotiales</taxon>
        <taxon>Ploettnerulaceae</taxon>
        <taxon>Oculimacula</taxon>
    </lineage>
</organism>
<accession>A0ABR4CQK7</accession>
<evidence type="ECO:0000256" key="5">
    <source>
        <dbReference type="ARBA" id="ARBA00022729"/>
    </source>
</evidence>
<dbReference type="SUPFAM" id="SSF56112">
    <property type="entry name" value="Protein kinase-like (PK-like)"/>
    <property type="match status" value="1"/>
</dbReference>
<evidence type="ECO:0008006" key="12">
    <source>
        <dbReference type="Google" id="ProtNLM"/>
    </source>
</evidence>
<comment type="caution">
    <text evidence="10">The sequence shown here is derived from an EMBL/GenBank/DDBJ whole genome shotgun (WGS) entry which is preliminary data.</text>
</comment>
<evidence type="ECO:0000256" key="1">
    <source>
        <dbReference type="ARBA" id="ARBA00004613"/>
    </source>
</evidence>
<feature type="compositionally biased region" description="Low complexity" evidence="7">
    <location>
        <begin position="55"/>
        <end position="64"/>
    </location>
</feature>
<proteinExistence type="predicted"/>
<keyword evidence="11" id="KW-1185">Reference proteome</keyword>
<dbReference type="PANTHER" id="PTHR47763">
    <property type="entry name" value="ALPHA-PROTEIN KINASE VWKA"/>
    <property type="match status" value="1"/>
</dbReference>
<feature type="compositionally biased region" description="Low complexity" evidence="7">
    <location>
        <begin position="370"/>
        <end position="379"/>
    </location>
</feature>
<dbReference type="InterPro" id="IPR004166">
    <property type="entry name" value="a-kinase_dom"/>
</dbReference>
<dbReference type="SUPFAM" id="SSF53300">
    <property type="entry name" value="vWA-like"/>
    <property type="match status" value="1"/>
</dbReference>
<name>A0ABR4CQK7_9HELO</name>
<dbReference type="Proteomes" id="UP001595075">
    <property type="component" value="Unassembled WGS sequence"/>
</dbReference>
<feature type="domain" description="VWFA" evidence="8">
    <location>
        <begin position="111"/>
        <end position="223"/>
    </location>
</feature>
<feature type="compositionally biased region" description="Polar residues" evidence="7">
    <location>
        <begin position="395"/>
        <end position="405"/>
    </location>
</feature>
<dbReference type="CDD" id="cd04515">
    <property type="entry name" value="Alpha_kinase"/>
    <property type="match status" value="1"/>
</dbReference>
<sequence length="789" mass="86312">MRPHLPRGRATPLAPNPADLLNRSRFPGGGRPVVGSETVTRDSLIRGEGSRSTTSEAGSTFSSWTSSSTVTAADAKARVRNLQKEVEKARASVSPRSSRTGSLFRDACSTDLLFLIDTTGSMHSYIDAAKEQVQSIVTDIKATFLNEAEVRVAVVSYKDHGDHPNVEFLDFTPSAERVSEFLGSLTAGGGGGDTPEDVLGGVKQALNASWKQQTRCVIHIADAPPHGAGVLHDLIAAWDDYPFPGSEPHGLTYEPLIQKLIQLRINYALLRIKSSTDRMALAFGQVYKSSGASVKLHSSNFYHSQVNTGLGSTTIGASNVHGDLQFEEVQLGTTYSHLRHLVVRTVSTSVTRTAGRMSLALSTVPKGRLSTTTSGTSPSRGKTMDLSSVREDGSSDGSIKASSVPSLEKGPPQWSRPRWLDQTLVVEGFCPDMVLQTANSLNEMMHSDENIKLSVTQLTIHARSKPFAAGSVRLASYARTAASTSKFVVKSFKDGSKMLAHIAEDMRVQALCKSFALEFNGLLKIEPPIDFVMTTCLQSKASAGEEPDCLSLEPYLEGDYIKYNGNNMFVRVDAPGESNSFNQIAQAFSHFTFERSWGHFLVNDLQGVGHLLTDPAIQTRDPERFKLADTNLGEASFKFFFASHQCNAFCRELELKSNREMIISGSFQFRERWPAIEPTVCCSNKLCRRILRLSDSQDSPRFPSHHWCSACLPQLESSTVRWHCSAPGPDHEFDMSKFFHESQGQLPPRRCPEHTERDKTVSSAAAVGGGLWSKMKAGGPKRSISGRAW</sequence>
<feature type="compositionally biased region" description="Basic and acidic residues" evidence="7">
    <location>
        <begin position="39"/>
        <end position="49"/>
    </location>
</feature>
<comment type="subcellular location">
    <subcellularLocation>
        <location evidence="1">Secreted</location>
    </subcellularLocation>
</comment>
<dbReference type="InterPro" id="IPR036465">
    <property type="entry name" value="vWFA_dom_sf"/>
</dbReference>
<keyword evidence="4" id="KW-0808">Transferase</keyword>
<protein>
    <recommendedName>
        <fullName evidence="12">Alpha-type protein kinase domain-containing protein</fullName>
    </recommendedName>
</protein>
<dbReference type="InterPro" id="IPR002035">
    <property type="entry name" value="VWF_A"/>
</dbReference>